<feature type="transmembrane region" description="Helical" evidence="1">
    <location>
        <begin position="6"/>
        <end position="30"/>
    </location>
</feature>
<dbReference type="SUPFAM" id="SSF81321">
    <property type="entry name" value="Family A G protein-coupled receptor-like"/>
    <property type="match status" value="1"/>
</dbReference>
<reference evidence="2" key="1">
    <citation type="journal article" date="2020" name="Ecol. Evol.">
        <title>Genome structure and content of the rice root-knot nematode (Meloidogyne graminicola).</title>
        <authorList>
            <person name="Phan N.T."/>
            <person name="Danchin E.G.J."/>
            <person name="Klopp C."/>
            <person name="Perfus-Barbeoch L."/>
            <person name="Kozlowski D.K."/>
            <person name="Koutsovoulos G.D."/>
            <person name="Lopez-Roques C."/>
            <person name="Bouchez O."/>
            <person name="Zahm M."/>
            <person name="Besnard G."/>
            <person name="Bellafiore S."/>
        </authorList>
    </citation>
    <scope>NUCLEOTIDE SEQUENCE</scope>
    <source>
        <strain evidence="2">VN-18</strain>
    </source>
</reference>
<evidence type="ECO:0000313" key="2">
    <source>
        <dbReference type="EMBL" id="KAF7633465.1"/>
    </source>
</evidence>
<accession>A0A8S9ZJD1</accession>
<name>A0A8S9ZJD1_9BILA</name>
<dbReference type="InterPro" id="IPR019421">
    <property type="entry name" value="7TM_GPCR_serpentine_rcpt_Srd"/>
</dbReference>
<evidence type="ECO:0000313" key="3">
    <source>
        <dbReference type="Proteomes" id="UP000605970"/>
    </source>
</evidence>
<keyword evidence="1" id="KW-1133">Transmembrane helix</keyword>
<feature type="transmembrane region" description="Helical" evidence="1">
    <location>
        <begin position="276"/>
        <end position="297"/>
    </location>
</feature>
<comment type="caution">
    <text evidence="2">The sequence shown here is derived from an EMBL/GenBank/DDBJ whole genome shotgun (WGS) entry which is preliminary data.</text>
</comment>
<dbReference type="EMBL" id="JABEBT010000076">
    <property type="protein sequence ID" value="KAF7633465.1"/>
    <property type="molecule type" value="Genomic_DNA"/>
</dbReference>
<proteinExistence type="predicted"/>
<organism evidence="2 3">
    <name type="scientific">Meloidogyne graminicola</name>
    <dbReference type="NCBI Taxonomy" id="189291"/>
    <lineage>
        <taxon>Eukaryota</taxon>
        <taxon>Metazoa</taxon>
        <taxon>Ecdysozoa</taxon>
        <taxon>Nematoda</taxon>
        <taxon>Chromadorea</taxon>
        <taxon>Rhabditida</taxon>
        <taxon>Tylenchina</taxon>
        <taxon>Tylenchomorpha</taxon>
        <taxon>Tylenchoidea</taxon>
        <taxon>Meloidogynidae</taxon>
        <taxon>Meloidogyninae</taxon>
        <taxon>Meloidogyne</taxon>
    </lineage>
</organism>
<sequence length="361" mass="41853">MVQLILLIVIINTYLTFILGILFNFLLYYLAKKYSTNDLKEFYCITIYHISWHLLQTIFQTLGEPFFFVASDNNAYIFLYGPARWIPSIIIQNFILVIYLCILGCSTTSMALQFIDRYLVICKNHTNHFRRYLIMGLIVLINALLIIIVNISSLPAMNFQLTLSPFVKICGLLFDIQDPNFLQNLKIIWSSDYDNFMQKVITFNITTIFCYKRIKYFLLKNLNGNWSTLSNEAMQQVLRNMLLQAILALLASVSILLLIILTISGVFSLNLLPFELLIFLPSQWVPVLNPLVTIITVHKYRTGFYKIIKLKSVQENSNNKQIVTPIVVQNNNLNENNILVQERCITPIGRNNINLNDFTYN</sequence>
<feature type="transmembrane region" description="Helical" evidence="1">
    <location>
        <begin position="89"/>
        <end position="112"/>
    </location>
</feature>
<dbReference type="OrthoDB" id="5888303at2759"/>
<gene>
    <name evidence="2" type="ORF">Mgra_00007154</name>
</gene>
<dbReference type="Proteomes" id="UP000605970">
    <property type="component" value="Unassembled WGS sequence"/>
</dbReference>
<keyword evidence="1" id="KW-0472">Membrane</keyword>
<feature type="transmembrane region" description="Helical" evidence="1">
    <location>
        <begin position="242"/>
        <end position="264"/>
    </location>
</feature>
<keyword evidence="3" id="KW-1185">Reference proteome</keyword>
<evidence type="ECO:0000256" key="1">
    <source>
        <dbReference type="SAM" id="Phobius"/>
    </source>
</evidence>
<dbReference type="Pfam" id="PF10317">
    <property type="entry name" value="7TM_GPCR_Srd"/>
    <property type="match status" value="1"/>
</dbReference>
<keyword evidence="1" id="KW-0812">Transmembrane</keyword>
<protein>
    <submittedName>
        <fullName evidence="2">Uncharacterized protein</fullName>
    </submittedName>
</protein>
<dbReference type="AlphaFoldDB" id="A0A8S9ZJD1"/>
<feature type="transmembrane region" description="Helical" evidence="1">
    <location>
        <begin position="132"/>
        <end position="151"/>
    </location>
</feature>